<dbReference type="GO" id="GO:0005634">
    <property type="term" value="C:nucleus"/>
    <property type="evidence" value="ECO:0007669"/>
    <property type="project" value="InterPro"/>
</dbReference>
<evidence type="ECO:0000259" key="3">
    <source>
        <dbReference type="Pfam" id="PF10297"/>
    </source>
</evidence>
<evidence type="ECO:0000256" key="2">
    <source>
        <dbReference type="SAM" id="MobiDB-lite"/>
    </source>
</evidence>
<reference evidence="4 5" key="1">
    <citation type="submission" date="2016-01" db="EMBL/GenBank/DDBJ databases">
        <title>Genome sequence of the yeast Holleya sinecauda.</title>
        <authorList>
            <person name="Dietrich F.S."/>
        </authorList>
    </citation>
    <scope>NUCLEOTIDE SEQUENCE [LARGE SCALE GENOMIC DNA]</scope>
    <source>
        <strain evidence="4 5">ATCC 58844</strain>
    </source>
</reference>
<dbReference type="OrthoDB" id="5374328at2759"/>
<keyword evidence="5" id="KW-1185">Reference proteome</keyword>
<feature type="compositionally biased region" description="Low complexity" evidence="2">
    <location>
        <begin position="244"/>
        <end position="265"/>
    </location>
</feature>
<feature type="domain" description="Hap4 transcription factor heteromerisation" evidence="3">
    <location>
        <begin position="36"/>
        <end position="52"/>
    </location>
</feature>
<feature type="region of interest" description="Disordered" evidence="2">
    <location>
        <begin position="242"/>
        <end position="269"/>
    </location>
</feature>
<evidence type="ECO:0000313" key="5">
    <source>
        <dbReference type="Proteomes" id="UP000243052"/>
    </source>
</evidence>
<protein>
    <submittedName>
        <fullName evidence="4">HBL045Wp</fullName>
    </submittedName>
</protein>
<dbReference type="EMBL" id="CP014242">
    <property type="protein sequence ID" value="AMD18857.1"/>
    <property type="molecule type" value="Genomic_DNA"/>
</dbReference>
<dbReference type="InterPro" id="IPR018287">
    <property type="entry name" value="Hap4_TF_heteromerisation"/>
</dbReference>
<sequence length="437" mass="46708">MARPVPIQPGPLHSRVAIAPNLQTERKSESGMTIRTSRHWVLPPRPKPGRKPSCAGRGSGAIGAVVQPNLGERSTSVTCSSATGITSVAEKKKTKKSSKSVLRREITHLKHENTKLKKELGRLVGSLQDLKCKFSSSENAVVDAVDKVKDNEGARKRSFVDDSTDAFLKFEDEDADPSLSSLAGSACVSTSLPIVRMAQALSFSSATSLTDDEEIGSTPSSLFSSDLQGITVPSSLTTSMITPSSFSGSHQAHSSPSSSSSSSLSKPMTIRGSGNCTISALPLPSETVTFVDDYERQTFYKKHAGTLLGRDDTAAASNDEFQLRMLPLDTTDDLIPLNAIKEEDDILPVTSDQQDIEGTSILHCLKTHVGTPQDDEPVEVSLAVPVIMGDERDGETLIASDARVPVGVTLAELLEEQGEGDCDSKLIGPLHDSYYKL</sequence>
<dbReference type="Pfam" id="PF10297">
    <property type="entry name" value="Hap4_Hap_bind"/>
    <property type="match status" value="1"/>
</dbReference>
<evidence type="ECO:0000313" key="4">
    <source>
        <dbReference type="EMBL" id="AMD18857.1"/>
    </source>
</evidence>
<dbReference type="Proteomes" id="UP000243052">
    <property type="component" value="Chromosome ii"/>
</dbReference>
<feature type="region of interest" description="Disordered" evidence="2">
    <location>
        <begin position="1"/>
        <end position="60"/>
    </location>
</feature>
<dbReference type="STRING" id="45286.A0A120K100"/>
<dbReference type="RefSeq" id="XP_017985853.1">
    <property type="nucleotide sequence ID" value="XM_018130051.1"/>
</dbReference>
<accession>A0A120K100</accession>
<dbReference type="GeneID" id="28722036"/>
<proteinExistence type="predicted"/>
<name>A0A120K100_9SACH</name>
<dbReference type="AlphaFoldDB" id="A0A120K100"/>
<dbReference type="GO" id="GO:0006355">
    <property type="term" value="P:regulation of DNA-templated transcription"/>
    <property type="evidence" value="ECO:0007669"/>
    <property type="project" value="InterPro"/>
</dbReference>
<organism evidence="4 5">
    <name type="scientific">Eremothecium sinecaudum</name>
    <dbReference type="NCBI Taxonomy" id="45286"/>
    <lineage>
        <taxon>Eukaryota</taxon>
        <taxon>Fungi</taxon>
        <taxon>Dikarya</taxon>
        <taxon>Ascomycota</taxon>
        <taxon>Saccharomycotina</taxon>
        <taxon>Saccharomycetes</taxon>
        <taxon>Saccharomycetales</taxon>
        <taxon>Saccharomycetaceae</taxon>
        <taxon>Eremothecium</taxon>
    </lineage>
</organism>
<keyword evidence="1" id="KW-0539">Nucleus</keyword>
<evidence type="ECO:0000256" key="1">
    <source>
        <dbReference type="ARBA" id="ARBA00023242"/>
    </source>
</evidence>
<gene>
    <name evidence="4" type="ORF">AW171_hschr2379</name>
</gene>